<proteinExistence type="predicted"/>
<gene>
    <name evidence="1" type="ORF">AFUS01_LOCUS46647</name>
</gene>
<organism evidence="1 2">
    <name type="scientific">Allacma fusca</name>
    <dbReference type="NCBI Taxonomy" id="39272"/>
    <lineage>
        <taxon>Eukaryota</taxon>
        <taxon>Metazoa</taxon>
        <taxon>Ecdysozoa</taxon>
        <taxon>Arthropoda</taxon>
        <taxon>Hexapoda</taxon>
        <taxon>Collembola</taxon>
        <taxon>Symphypleona</taxon>
        <taxon>Sminthuridae</taxon>
        <taxon>Allacma</taxon>
    </lineage>
</organism>
<dbReference type="EMBL" id="CAJVCH010571450">
    <property type="protein sequence ID" value="CAG7837553.1"/>
    <property type="molecule type" value="Genomic_DNA"/>
</dbReference>
<feature type="non-terminal residue" evidence="1">
    <location>
        <position position="1"/>
    </location>
</feature>
<feature type="non-terminal residue" evidence="1">
    <location>
        <position position="233"/>
    </location>
</feature>
<sequence>MSYFISSCSSLEHLWIVAWPKTEPERKLMEIFGEDAFPQEFKLPKLRSFSVRVMGVPRMYAPKLISSVIASVGESNVGDASQLQHLWLDHPLLSGSPWSRIAYNRLRGTAGHLYPWPKLNLNNVHTLSLPLTDGAARWWEGNSYDNVKHLQITDGLAHVKNLSTLFDAASNLETILVKAFNVKLDWNRFVELHPKLTEVSVCQDGDFPYPEICIALAKLKGLKKLSLPLYSLL</sequence>
<dbReference type="Proteomes" id="UP000708208">
    <property type="component" value="Unassembled WGS sequence"/>
</dbReference>
<keyword evidence="2" id="KW-1185">Reference proteome</keyword>
<protein>
    <submittedName>
        <fullName evidence="1">Uncharacterized protein</fullName>
    </submittedName>
</protein>
<evidence type="ECO:0000313" key="2">
    <source>
        <dbReference type="Proteomes" id="UP000708208"/>
    </source>
</evidence>
<accession>A0A8J2PNF0</accession>
<reference evidence="1" key="1">
    <citation type="submission" date="2021-06" db="EMBL/GenBank/DDBJ databases">
        <authorList>
            <person name="Hodson N. C."/>
            <person name="Mongue J. A."/>
            <person name="Jaron S. K."/>
        </authorList>
    </citation>
    <scope>NUCLEOTIDE SEQUENCE</scope>
</reference>
<evidence type="ECO:0000313" key="1">
    <source>
        <dbReference type="EMBL" id="CAG7837553.1"/>
    </source>
</evidence>
<comment type="caution">
    <text evidence="1">The sequence shown here is derived from an EMBL/GenBank/DDBJ whole genome shotgun (WGS) entry which is preliminary data.</text>
</comment>
<name>A0A8J2PNF0_9HEXA</name>
<dbReference type="AlphaFoldDB" id="A0A8J2PNF0"/>